<evidence type="ECO:0000256" key="1">
    <source>
        <dbReference type="PROSITE-ProRule" id="PRU00176"/>
    </source>
</evidence>
<protein>
    <recommendedName>
        <fullName evidence="2">RRM domain-containing protein</fullName>
    </recommendedName>
</protein>
<sequence>MADGETLAGDAPPAAEPMQLIFRDSNNIQITFKLKPTTKFAKAFDAFAKKMERKVTELRSLYEGERLNAEQTIEELGGYKYLAAVNDEVDFERLSPLVHEAVNPDASAAVHHHISTIERWIGEIRICITDLQAKLDTLAANDHYLPAAGDVKTALSSEHDSPASANTQQKDDLADVLSSTPACILFISNIDIQVSDPTFENWLSHFGHFDQDHGVRVERHPETGESKGYAIIKVCDVSEAIRLHDEMQDMLMRSQRVAVCYAMTREEALTARVQALGIEEDIRQIPSLAEQAETQLQRQRNGGYIKICVTTNSAQAPSTDRVEEPGRIWFKVRPTTNLRKLFVSFEKHVGHLGEPMRFSTGDLVLKGCASAEHYCLEDGDEISAERAQRDAGWWTRRDDCETLS</sequence>
<dbReference type="SUPFAM" id="SSF54928">
    <property type="entry name" value="RNA-binding domain, RBD"/>
    <property type="match status" value="1"/>
</dbReference>
<dbReference type="InterPro" id="IPR012677">
    <property type="entry name" value="Nucleotide-bd_a/b_plait_sf"/>
</dbReference>
<dbReference type="PANTHER" id="PTHR10562">
    <property type="entry name" value="SMALL UBIQUITIN-RELATED MODIFIER"/>
    <property type="match status" value="1"/>
</dbReference>
<name>A0A1V8TQC2_9PEZI</name>
<dbReference type="SUPFAM" id="SSF54236">
    <property type="entry name" value="Ubiquitin-like"/>
    <property type="match status" value="1"/>
</dbReference>
<organism evidence="3 4">
    <name type="scientific">Cryoendolithus antarcticus</name>
    <dbReference type="NCBI Taxonomy" id="1507870"/>
    <lineage>
        <taxon>Eukaryota</taxon>
        <taxon>Fungi</taxon>
        <taxon>Dikarya</taxon>
        <taxon>Ascomycota</taxon>
        <taxon>Pezizomycotina</taxon>
        <taxon>Dothideomycetes</taxon>
        <taxon>Dothideomycetidae</taxon>
        <taxon>Cladosporiales</taxon>
        <taxon>Cladosporiaceae</taxon>
        <taxon>Cryoendolithus</taxon>
    </lineage>
</organism>
<keyword evidence="1" id="KW-0694">RNA-binding</keyword>
<dbReference type="PROSITE" id="PS50102">
    <property type="entry name" value="RRM"/>
    <property type="match status" value="1"/>
</dbReference>
<evidence type="ECO:0000313" key="4">
    <source>
        <dbReference type="Proteomes" id="UP000192596"/>
    </source>
</evidence>
<dbReference type="OrthoDB" id="442921at2759"/>
<dbReference type="Proteomes" id="UP000192596">
    <property type="component" value="Unassembled WGS sequence"/>
</dbReference>
<feature type="domain" description="RRM" evidence="2">
    <location>
        <begin position="183"/>
        <end position="264"/>
    </location>
</feature>
<dbReference type="CDD" id="cd01763">
    <property type="entry name" value="Ubl_SUMO_like"/>
    <property type="match status" value="2"/>
</dbReference>
<evidence type="ECO:0000259" key="2">
    <source>
        <dbReference type="PROSITE" id="PS50102"/>
    </source>
</evidence>
<reference evidence="4" key="1">
    <citation type="submission" date="2017-03" db="EMBL/GenBank/DDBJ databases">
        <title>Genomes of endolithic fungi from Antarctica.</title>
        <authorList>
            <person name="Coleine C."/>
            <person name="Masonjones S."/>
            <person name="Stajich J.E."/>
        </authorList>
    </citation>
    <scope>NUCLEOTIDE SEQUENCE [LARGE SCALE GENOMIC DNA]</scope>
    <source>
        <strain evidence="4">CCFEE 5527</strain>
    </source>
</reference>
<dbReference type="GO" id="GO:0003723">
    <property type="term" value="F:RNA binding"/>
    <property type="evidence" value="ECO:0007669"/>
    <property type="project" value="UniProtKB-UniRule"/>
</dbReference>
<gene>
    <name evidence="3" type="ORF">B0A48_01669</name>
</gene>
<dbReference type="Gene3D" id="3.10.20.90">
    <property type="entry name" value="Phosphatidylinositol 3-kinase Catalytic Subunit, Chain A, domain 1"/>
    <property type="match status" value="2"/>
</dbReference>
<dbReference type="Gene3D" id="3.30.70.330">
    <property type="match status" value="1"/>
</dbReference>
<accession>A0A1V8TQC2</accession>
<keyword evidence="4" id="KW-1185">Reference proteome</keyword>
<dbReference type="InterPro" id="IPR000504">
    <property type="entry name" value="RRM_dom"/>
</dbReference>
<dbReference type="InterPro" id="IPR022617">
    <property type="entry name" value="Rad60/SUMO-like_dom"/>
</dbReference>
<dbReference type="InParanoid" id="A0A1V8TQC2"/>
<evidence type="ECO:0000313" key="3">
    <source>
        <dbReference type="EMBL" id="OQO13441.1"/>
    </source>
</evidence>
<dbReference type="InterPro" id="IPR029071">
    <property type="entry name" value="Ubiquitin-like_domsf"/>
</dbReference>
<comment type="caution">
    <text evidence="3">The sequence shown here is derived from an EMBL/GenBank/DDBJ whole genome shotgun (WGS) entry which is preliminary data.</text>
</comment>
<proteinExistence type="predicted"/>
<dbReference type="InterPro" id="IPR035979">
    <property type="entry name" value="RBD_domain_sf"/>
</dbReference>
<dbReference type="EMBL" id="NAJO01000003">
    <property type="protein sequence ID" value="OQO13441.1"/>
    <property type="molecule type" value="Genomic_DNA"/>
</dbReference>
<dbReference type="SMART" id="SM00360">
    <property type="entry name" value="RRM"/>
    <property type="match status" value="1"/>
</dbReference>
<dbReference type="Pfam" id="PF11976">
    <property type="entry name" value="Rad60-SLD"/>
    <property type="match status" value="1"/>
</dbReference>
<dbReference type="AlphaFoldDB" id="A0A1V8TQC2"/>